<keyword evidence="5 7" id="KW-1133">Transmembrane helix</keyword>
<comment type="subcellular location">
    <subcellularLocation>
        <location evidence="7">Cell inner membrane</location>
        <topology evidence="7">Multi-pass membrane protein</topology>
    </subcellularLocation>
    <subcellularLocation>
        <location evidence="1">Cell membrane</location>
        <topology evidence="1">Multi-pass membrane protein</topology>
    </subcellularLocation>
</comment>
<proteinExistence type="inferred from homology"/>
<keyword evidence="10" id="KW-1185">Reference proteome</keyword>
<accession>A0A0Q1CGX4</accession>
<dbReference type="GO" id="GO:0005886">
    <property type="term" value="C:plasma membrane"/>
    <property type="evidence" value="ECO:0007669"/>
    <property type="project" value="UniProtKB-SubCell"/>
</dbReference>
<keyword evidence="6 7" id="KW-0472">Membrane</keyword>
<dbReference type="PANTHER" id="PTHR33778:SF1">
    <property type="entry name" value="MAGNESIUM TRANSPORTER YHID-RELATED"/>
    <property type="match status" value="1"/>
</dbReference>
<dbReference type="RefSeq" id="WP_055102607.1">
    <property type="nucleotide sequence ID" value="NZ_LLWH01000135.1"/>
</dbReference>
<dbReference type="Proteomes" id="UP000050342">
    <property type="component" value="Unassembled WGS sequence"/>
</dbReference>
<keyword evidence="7" id="KW-0997">Cell inner membrane</keyword>
<dbReference type="STRING" id="1563157.AQS70_08505"/>
<evidence type="ECO:0000256" key="4">
    <source>
        <dbReference type="ARBA" id="ARBA00022692"/>
    </source>
</evidence>
<gene>
    <name evidence="9" type="ORF">AQS70_08505</name>
</gene>
<dbReference type="GO" id="GO:0008168">
    <property type="term" value="F:methyltransferase activity"/>
    <property type="evidence" value="ECO:0007669"/>
    <property type="project" value="UniProtKB-KW"/>
</dbReference>
<feature type="transmembrane region" description="Helical" evidence="7">
    <location>
        <begin position="38"/>
        <end position="59"/>
    </location>
</feature>
<dbReference type="AlphaFoldDB" id="A0A0Q1CGX4"/>
<evidence type="ECO:0000313" key="10">
    <source>
        <dbReference type="Proteomes" id="UP000050342"/>
    </source>
</evidence>
<protein>
    <recommendedName>
        <fullName evidence="7">Protein MgtC</fullName>
    </recommendedName>
</protein>
<reference evidence="9 10" key="1">
    <citation type="submission" date="2015-10" db="EMBL/GenBank/DDBJ databases">
        <title>Pseudomonas helleri sp. nov. and Pseudomonas weihenstephanensis sp. nov., isolated from raw cows milk.</title>
        <authorList>
            <person name="Von Neubeck M."/>
            <person name="Huptas C."/>
            <person name="Wenning M."/>
            <person name="Scherer S."/>
        </authorList>
    </citation>
    <scope>NUCLEOTIDE SEQUENCE [LARGE SCALE GENOMIC DNA]</scope>
    <source>
        <strain evidence="9 10">BSTT44</strain>
    </source>
</reference>
<keyword evidence="3" id="KW-1003">Cell membrane</keyword>
<comment type="caution">
    <text evidence="9">The sequence shown here is derived from an EMBL/GenBank/DDBJ whole genome shotgun (WGS) entry which is preliminary data.</text>
</comment>
<dbReference type="EMBL" id="LLWH01000135">
    <property type="protein sequence ID" value="KQB53910.1"/>
    <property type="molecule type" value="Genomic_DNA"/>
</dbReference>
<evidence type="ECO:0000256" key="3">
    <source>
        <dbReference type="ARBA" id="ARBA00022475"/>
    </source>
</evidence>
<dbReference type="GO" id="GO:0032259">
    <property type="term" value="P:methylation"/>
    <property type="evidence" value="ECO:0007669"/>
    <property type="project" value="UniProtKB-KW"/>
</dbReference>
<evidence type="ECO:0000313" key="9">
    <source>
        <dbReference type="EMBL" id="KQB53910.1"/>
    </source>
</evidence>
<dbReference type="PANTHER" id="PTHR33778">
    <property type="entry name" value="PROTEIN MGTC"/>
    <property type="match status" value="1"/>
</dbReference>
<name>A0A0Q1CGX4_9PSED</name>
<feature type="domain" description="MgtC/SapB/SrpB/YhiD N-terminal" evidence="8">
    <location>
        <begin position="11"/>
        <end position="140"/>
    </location>
</feature>
<evidence type="ECO:0000259" key="8">
    <source>
        <dbReference type="Pfam" id="PF02308"/>
    </source>
</evidence>
<keyword evidence="9" id="KW-0489">Methyltransferase</keyword>
<feature type="transmembrane region" description="Helical" evidence="7">
    <location>
        <begin position="103"/>
        <end position="133"/>
    </location>
</feature>
<evidence type="ECO:0000256" key="5">
    <source>
        <dbReference type="ARBA" id="ARBA00022989"/>
    </source>
</evidence>
<dbReference type="InterPro" id="IPR003416">
    <property type="entry name" value="MgtC/SapB/SrpB/YhiD_fam"/>
</dbReference>
<evidence type="ECO:0000256" key="6">
    <source>
        <dbReference type="ARBA" id="ARBA00023136"/>
    </source>
</evidence>
<dbReference type="Pfam" id="PF02308">
    <property type="entry name" value="MgtC"/>
    <property type="match status" value="1"/>
</dbReference>
<sequence>MISEWEMCVRLLLAAFFGSLIGFQREHLFWTAGLRTHMMVAAGSCLFMIVSAYGFEQALTQPGTRLDPSRIAAQIVSGIGFLGAGSIMMRGDVIKGLTTASSLWVVAAIGMTVGGGLYGLAGAATVLILFILMTVTPLERKYRSYLKTHVIRLVAPTGVVTREVLDKLLGERADRVKQVIIYEGPDVSVENIVVEFKKTTRYESFDMLKTILTLPGVRSEGMEHSS</sequence>
<keyword evidence="9" id="KW-0808">Transferase</keyword>
<keyword evidence="4 7" id="KW-0812">Transmembrane</keyword>
<dbReference type="PRINTS" id="PR01837">
    <property type="entry name" value="MGTCSAPBPROT"/>
</dbReference>
<comment type="similarity">
    <text evidence="2 7">Belongs to the MgtC/SapB family.</text>
</comment>
<feature type="transmembrane region" description="Helical" evidence="7">
    <location>
        <begin position="71"/>
        <end position="91"/>
    </location>
</feature>
<evidence type="ECO:0000256" key="2">
    <source>
        <dbReference type="ARBA" id="ARBA00009298"/>
    </source>
</evidence>
<dbReference type="InterPro" id="IPR049177">
    <property type="entry name" value="MgtC_SapB_SrpB_YhiD_N"/>
</dbReference>
<evidence type="ECO:0000256" key="7">
    <source>
        <dbReference type="RuleBase" id="RU365041"/>
    </source>
</evidence>
<dbReference type="OrthoDB" id="9811198at2"/>
<evidence type="ECO:0000256" key="1">
    <source>
        <dbReference type="ARBA" id="ARBA00004651"/>
    </source>
</evidence>
<organism evidence="9 10">
    <name type="scientific">Pseudomonas endophytica</name>
    <dbReference type="NCBI Taxonomy" id="1563157"/>
    <lineage>
        <taxon>Bacteria</taxon>
        <taxon>Pseudomonadati</taxon>
        <taxon>Pseudomonadota</taxon>
        <taxon>Gammaproteobacteria</taxon>
        <taxon>Pseudomonadales</taxon>
        <taxon>Pseudomonadaceae</taxon>
        <taxon>Pseudomonas</taxon>
    </lineage>
</organism>